<keyword evidence="7 15" id="KW-0067">ATP-binding</keyword>
<dbReference type="PROSITE" id="PS50893">
    <property type="entry name" value="ABC_TRANSPORTER_2"/>
    <property type="match status" value="2"/>
</dbReference>
<dbReference type="GO" id="GO:0003677">
    <property type="term" value="F:DNA binding"/>
    <property type="evidence" value="ECO:0007669"/>
    <property type="project" value="UniProtKB-KW"/>
</dbReference>
<evidence type="ECO:0000256" key="7">
    <source>
        <dbReference type="ARBA" id="ARBA00022840"/>
    </source>
</evidence>
<dbReference type="GO" id="GO:0004518">
    <property type="term" value="F:nuclease activity"/>
    <property type="evidence" value="ECO:0007669"/>
    <property type="project" value="UniProtKB-KW"/>
</dbReference>
<evidence type="ECO:0000256" key="2">
    <source>
        <dbReference type="ARBA" id="ARBA00022490"/>
    </source>
</evidence>
<keyword evidence="5" id="KW-0227">DNA damage</keyword>
<evidence type="ECO:0000259" key="14">
    <source>
        <dbReference type="PROSITE" id="PS50893"/>
    </source>
</evidence>
<keyword evidence="6" id="KW-0228">DNA excision</keyword>
<evidence type="ECO:0000313" key="16">
    <source>
        <dbReference type="Proteomes" id="UP000595046"/>
    </source>
</evidence>
<keyword evidence="3" id="KW-0677">Repeat</keyword>
<evidence type="ECO:0000256" key="5">
    <source>
        <dbReference type="ARBA" id="ARBA00022763"/>
    </source>
</evidence>
<comment type="similarity">
    <text evidence="11">Belongs to the ABC transporter superfamily. UvrA family.</text>
</comment>
<proteinExistence type="inferred from homology"/>
<evidence type="ECO:0000256" key="1">
    <source>
        <dbReference type="ARBA" id="ARBA00004496"/>
    </source>
</evidence>
<feature type="domain" description="ABC transporter" evidence="14">
    <location>
        <begin position="1"/>
        <end position="433"/>
    </location>
</feature>
<dbReference type="Gene3D" id="1.20.1580.10">
    <property type="entry name" value="ABC transporter ATPase like domain"/>
    <property type="match status" value="2"/>
</dbReference>
<gene>
    <name evidence="15" type="ORF">G4Z16_13690</name>
</gene>
<dbReference type="SMART" id="SM00382">
    <property type="entry name" value="AAA"/>
    <property type="match status" value="2"/>
</dbReference>
<evidence type="ECO:0000256" key="13">
    <source>
        <dbReference type="ARBA" id="ARBA00042156"/>
    </source>
</evidence>
<keyword evidence="9" id="KW-0238">DNA-binding</keyword>
<dbReference type="Proteomes" id="UP000595046">
    <property type="component" value="Chromosome"/>
</dbReference>
<comment type="subcellular location">
    <subcellularLocation>
        <location evidence="1">Cytoplasm</location>
    </subcellularLocation>
</comment>
<dbReference type="GO" id="GO:0005737">
    <property type="term" value="C:cytoplasm"/>
    <property type="evidence" value="ECO:0007669"/>
    <property type="project" value="UniProtKB-SubCell"/>
</dbReference>
<dbReference type="InterPro" id="IPR027417">
    <property type="entry name" value="P-loop_NTPase"/>
</dbReference>
<keyword evidence="10" id="KW-0234">DNA repair</keyword>
<dbReference type="GO" id="GO:0005524">
    <property type="term" value="F:ATP binding"/>
    <property type="evidence" value="ECO:0007669"/>
    <property type="project" value="UniProtKB-KW"/>
</dbReference>
<dbReference type="KEGG" id="sbat:G4Z16_13690"/>
<sequence>MAHHSIRIREARTHNLRRLDIDVPRAQVVVFVGVSGSGKSSLVFDTIAAEANYQLNETYPPFTRNRLPKWARPEVTHIDGLSPVVVIDQRRLGGNARSTVGTITDIWTYLRLLFSRVSTPHVGEATCFSFNEPAGMCPTCSGIGEVVASAVDRFVDLDKSLNEGAVLLPGFAPGGYWYSHFADVGVFPLDRPLRHWSRNERDALLYGARAAGASAKRLPREYQGVVERFERIYLRSSDDMSERKKKTLTEFTRSEMCPDCHGDRLHKESRSATVLGHTIGEMARMEVSELAERVKGVTEASVAPVVSALTDRLQAMVAIGLGYLHLGRSTTTLSGGESQRIKTLRHLGSSLTEMIYVFDEPTVGLHPHDVASMTDLLGRLRDKGNCVLVVEHDPAVMAVADQVIEVGPGAGEQGGTLVYQGSFEGLCRAGTATAAALRQHRRVKEDPRTPRGQITVAGATRNNLKNVTADIPTGVMTVFTGVAGSGKSSLAGELIDQHDAVVIDQRPVSANRRSTPITYTGITAPLRKLFARHHGVAAGLFSANSDGACPGCQGLGTICTDLAFMEDQETVCDTCQGRRFRPEVLRYTVDGMSIADIDDLTISEAIHRLPDRAIVRAVRHLDEVGLGYLRLGQPLTTLSGGECQRVKIAKALRDSTAPALYILDEPTTGLHMQDIDTLLGLLDGLVDHGHTVVLIEHNLDVIRRADWMLELGPGPGKHGGRLLYQGPVAGVTGTATAEALHQDGTGDRAGR</sequence>
<dbReference type="AlphaFoldDB" id="A0A7T1T6G1"/>
<evidence type="ECO:0000313" key="15">
    <source>
        <dbReference type="EMBL" id="QPP07262.1"/>
    </source>
</evidence>
<keyword evidence="2" id="KW-0963">Cytoplasm</keyword>
<keyword evidence="16" id="KW-1185">Reference proteome</keyword>
<name>A0A7T1T6G1_9ACTN</name>
<dbReference type="SUPFAM" id="SSF52540">
    <property type="entry name" value="P-loop containing nucleoside triphosphate hydrolases"/>
    <property type="match status" value="2"/>
</dbReference>
<dbReference type="PANTHER" id="PTHR43152:SF3">
    <property type="entry name" value="UVRABC SYSTEM PROTEIN A"/>
    <property type="match status" value="1"/>
</dbReference>
<evidence type="ECO:0000256" key="11">
    <source>
        <dbReference type="ARBA" id="ARBA00038000"/>
    </source>
</evidence>
<dbReference type="InterPro" id="IPR003593">
    <property type="entry name" value="AAA+_ATPase"/>
</dbReference>
<dbReference type="InterPro" id="IPR003439">
    <property type="entry name" value="ABC_transporter-like_ATP-bd"/>
</dbReference>
<keyword evidence="4" id="KW-0547">Nucleotide-binding</keyword>
<evidence type="ECO:0000256" key="8">
    <source>
        <dbReference type="ARBA" id="ARBA00022881"/>
    </source>
</evidence>
<dbReference type="GO" id="GO:0016887">
    <property type="term" value="F:ATP hydrolysis activity"/>
    <property type="evidence" value="ECO:0007669"/>
    <property type="project" value="InterPro"/>
</dbReference>
<dbReference type="GO" id="GO:0006281">
    <property type="term" value="P:DNA repair"/>
    <property type="evidence" value="ECO:0007669"/>
    <property type="project" value="UniProtKB-KW"/>
</dbReference>
<reference evidence="16" key="1">
    <citation type="submission" date="2020-02" db="EMBL/GenBank/DDBJ databases">
        <title>Streptomyces sp. ASO4wet.</title>
        <authorList>
            <person name="Risdian C."/>
            <person name="Landwehr W."/>
            <person name="Schupp P."/>
            <person name="Wink J."/>
        </authorList>
    </citation>
    <scope>NUCLEOTIDE SEQUENCE [LARGE SCALE GENOMIC DNA]</scope>
    <source>
        <strain evidence="16">ASO4wet</strain>
    </source>
</reference>
<dbReference type="PROSITE" id="PS00211">
    <property type="entry name" value="ABC_TRANSPORTER_1"/>
    <property type="match status" value="1"/>
</dbReference>
<evidence type="ECO:0000256" key="9">
    <source>
        <dbReference type="ARBA" id="ARBA00023125"/>
    </source>
</evidence>
<organism evidence="15 16">
    <name type="scientific">Streptomyces bathyalis</name>
    <dbReference type="NCBI Taxonomy" id="2710756"/>
    <lineage>
        <taxon>Bacteria</taxon>
        <taxon>Bacillati</taxon>
        <taxon>Actinomycetota</taxon>
        <taxon>Actinomycetes</taxon>
        <taxon>Kitasatosporales</taxon>
        <taxon>Streptomycetaceae</taxon>
        <taxon>Streptomyces</taxon>
    </lineage>
</organism>
<evidence type="ECO:0000256" key="6">
    <source>
        <dbReference type="ARBA" id="ARBA00022769"/>
    </source>
</evidence>
<evidence type="ECO:0000256" key="10">
    <source>
        <dbReference type="ARBA" id="ARBA00023204"/>
    </source>
</evidence>
<evidence type="ECO:0000256" key="12">
    <source>
        <dbReference type="ARBA" id="ARBA00039316"/>
    </source>
</evidence>
<dbReference type="InterPro" id="IPR017871">
    <property type="entry name" value="ABC_transporter-like_CS"/>
</dbReference>
<evidence type="ECO:0000256" key="4">
    <source>
        <dbReference type="ARBA" id="ARBA00022741"/>
    </source>
</evidence>
<dbReference type="Pfam" id="PF00005">
    <property type="entry name" value="ABC_tran"/>
    <property type="match status" value="1"/>
</dbReference>
<dbReference type="Gene3D" id="1.10.8.280">
    <property type="entry name" value="ABC transporter ATPase domain-like"/>
    <property type="match status" value="1"/>
</dbReference>
<feature type="domain" description="ABC transporter" evidence="14">
    <location>
        <begin position="449"/>
        <end position="738"/>
    </location>
</feature>
<evidence type="ECO:0000256" key="3">
    <source>
        <dbReference type="ARBA" id="ARBA00022737"/>
    </source>
</evidence>
<keyword evidence="8" id="KW-0267">Excision nuclease</keyword>
<accession>A0A7T1T6G1</accession>
<dbReference type="Gene3D" id="3.40.50.300">
    <property type="entry name" value="P-loop containing nucleotide triphosphate hydrolases"/>
    <property type="match status" value="3"/>
</dbReference>
<dbReference type="PANTHER" id="PTHR43152">
    <property type="entry name" value="UVRABC SYSTEM PROTEIN A"/>
    <property type="match status" value="1"/>
</dbReference>
<dbReference type="RefSeq" id="WP_197351053.1">
    <property type="nucleotide sequence ID" value="NZ_CP048882.1"/>
</dbReference>
<protein>
    <recommendedName>
        <fullName evidence="12">UvrABC system protein A</fullName>
    </recommendedName>
    <alternativeName>
        <fullName evidence="13">Excinuclease ABC subunit A</fullName>
    </alternativeName>
</protein>
<dbReference type="EMBL" id="CP048882">
    <property type="protein sequence ID" value="QPP07262.1"/>
    <property type="molecule type" value="Genomic_DNA"/>
</dbReference>